<feature type="transmembrane region" description="Helical" evidence="1">
    <location>
        <begin position="44"/>
        <end position="77"/>
    </location>
</feature>
<proteinExistence type="predicted"/>
<dbReference type="RefSeq" id="WP_037442103.1">
    <property type="nucleotide sequence ID" value="NZ_JPEO01000005.1"/>
</dbReference>
<keyword evidence="3" id="KW-1185">Reference proteome</keyword>
<dbReference type="AlphaFoldDB" id="A0A094LQX4"/>
<dbReference type="STRING" id="1515746.HR45_09185"/>
<keyword evidence="1" id="KW-0472">Membrane</keyword>
<evidence type="ECO:0000313" key="2">
    <source>
        <dbReference type="EMBL" id="KFZ37588.1"/>
    </source>
</evidence>
<feature type="transmembrane region" description="Helical" evidence="1">
    <location>
        <begin position="83"/>
        <end position="103"/>
    </location>
</feature>
<feature type="transmembrane region" description="Helical" evidence="1">
    <location>
        <begin position="147"/>
        <end position="169"/>
    </location>
</feature>
<dbReference type="Proteomes" id="UP000029264">
    <property type="component" value="Unassembled WGS sequence"/>
</dbReference>
<evidence type="ECO:0000256" key="1">
    <source>
        <dbReference type="SAM" id="Phobius"/>
    </source>
</evidence>
<keyword evidence="1" id="KW-1133">Transmembrane helix</keyword>
<name>A0A094LQX4_9GAMM</name>
<feature type="transmembrane region" description="Helical" evidence="1">
    <location>
        <begin position="110"/>
        <end position="127"/>
    </location>
</feature>
<comment type="caution">
    <text evidence="2">The sequence shown here is derived from an EMBL/GenBank/DDBJ whole genome shotgun (WGS) entry which is preliminary data.</text>
</comment>
<sequence>MATNSQSRGFQLQDALFIGFCATLLVALKSMLRLRLGLSGHSMLLMSFFYLTCYCTVARVGAITACGAMAGAVAAILGVGKGGPILLVKFLAPAIAMELTLLLVQNLLTLRWRLIVVAVAGAIVWSAKGLLEDLLVGMSWQVASVRFAAKVGSGGVFATIGALLVIPVVRRLKAHDLLYRDSKIDQEL</sequence>
<dbReference type="OrthoDB" id="6400348at2"/>
<dbReference type="EMBL" id="JPEO01000005">
    <property type="protein sequence ID" value="KFZ37588.1"/>
    <property type="molecule type" value="Genomic_DNA"/>
</dbReference>
<dbReference type="eggNOG" id="ENOG503355Y">
    <property type="taxonomic scope" value="Bacteria"/>
</dbReference>
<gene>
    <name evidence="2" type="ORF">HR45_09185</name>
</gene>
<reference evidence="2 3" key="1">
    <citation type="submission" date="2014-06" db="EMBL/GenBank/DDBJ databases">
        <title>Shewanella sp. YQH10.</title>
        <authorList>
            <person name="Liu Y."/>
            <person name="Zeng R."/>
        </authorList>
    </citation>
    <scope>NUCLEOTIDE SEQUENCE [LARGE SCALE GENOMIC DNA]</scope>
    <source>
        <strain evidence="2 3">YQH10</strain>
    </source>
</reference>
<feature type="transmembrane region" description="Helical" evidence="1">
    <location>
        <begin position="15"/>
        <end position="32"/>
    </location>
</feature>
<accession>A0A094LQX4</accession>
<organism evidence="2 3">
    <name type="scientific">Shewanella mangrovi</name>
    <dbReference type="NCBI Taxonomy" id="1515746"/>
    <lineage>
        <taxon>Bacteria</taxon>
        <taxon>Pseudomonadati</taxon>
        <taxon>Pseudomonadota</taxon>
        <taxon>Gammaproteobacteria</taxon>
        <taxon>Alteromonadales</taxon>
        <taxon>Shewanellaceae</taxon>
        <taxon>Shewanella</taxon>
    </lineage>
</organism>
<protein>
    <submittedName>
        <fullName evidence="2">Core component of ECF transporter</fullName>
    </submittedName>
</protein>
<evidence type="ECO:0000313" key="3">
    <source>
        <dbReference type="Proteomes" id="UP000029264"/>
    </source>
</evidence>
<keyword evidence="1" id="KW-0812">Transmembrane</keyword>